<keyword evidence="2" id="KW-1185">Reference proteome</keyword>
<organism evidence="1 2">
    <name type="scientific">Gossypium arboreum</name>
    <name type="common">Tree cotton</name>
    <name type="synonym">Gossypium nanking</name>
    <dbReference type="NCBI Taxonomy" id="29729"/>
    <lineage>
        <taxon>Eukaryota</taxon>
        <taxon>Viridiplantae</taxon>
        <taxon>Streptophyta</taxon>
        <taxon>Embryophyta</taxon>
        <taxon>Tracheophyta</taxon>
        <taxon>Spermatophyta</taxon>
        <taxon>Magnoliopsida</taxon>
        <taxon>eudicotyledons</taxon>
        <taxon>Gunneridae</taxon>
        <taxon>Pentapetalae</taxon>
        <taxon>rosids</taxon>
        <taxon>malvids</taxon>
        <taxon>Malvales</taxon>
        <taxon>Malvaceae</taxon>
        <taxon>Malvoideae</taxon>
        <taxon>Gossypium</taxon>
    </lineage>
</organism>
<sequence length="40" mass="4754">MTQLFEASSDIEDHQELSSHYRLLVGTFRALYIWYMACID</sequence>
<proteinExistence type="predicted"/>
<name>A0A0B0NZ27_GOSAR</name>
<dbReference type="AlphaFoldDB" id="A0A0B0NZ27"/>
<protein>
    <submittedName>
        <fullName evidence="1">Uncharacterized protein</fullName>
    </submittedName>
</protein>
<dbReference type="Proteomes" id="UP000032142">
    <property type="component" value="Unassembled WGS sequence"/>
</dbReference>
<reference evidence="2" key="1">
    <citation type="submission" date="2014-09" db="EMBL/GenBank/DDBJ databases">
        <authorList>
            <person name="Mudge J."/>
            <person name="Ramaraj T."/>
            <person name="Lindquist I.E."/>
            <person name="Bharti A.K."/>
            <person name="Sundararajan A."/>
            <person name="Cameron C.T."/>
            <person name="Woodward J.E."/>
            <person name="May G.D."/>
            <person name="Brubaker C."/>
            <person name="Broadhvest J."/>
            <person name="Wilkins T.A."/>
        </authorList>
    </citation>
    <scope>NUCLEOTIDE SEQUENCE</scope>
    <source>
        <strain evidence="2">cv. AKA8401</strain>
    </source>
</reference>
<dbReference type="EMBL" id="KN407600">
    <property type="protein sequence ID" value="KHG17139.1"/>
    <property type="molecule type" value="Genomic_DNA"/>
</dbReference>
<evidence type="ECO:0000313" key="1">
    <source>
        <dbReference type="EMBL" id="KHG17139.1"/>
    </source>
</evidence>
<gene>
    <name evidence="1" type="ORF">F383_04611</name>
</gene>
<evidence type="ECO:0000313" key="2">
    <source>
        <dbReference type="Proteomes" id="UP000032142"/>
    </source>
</evidence>
<accession>A0A0B0NZ27</accession>